<dbReference type="GO" id="GO:0017004">
    <property type="term" value="P:cytochrome complex assembly"/>
    <property type="evidence" value="ECO:0007669"/>
    <property type="project" value="UniProtKB-KW"/>
</dbReference>
<evidence type="ECO:0000256" key="2">
    <source>
        <dbReference type="ARBA" id="ARBA00022741"/>
    </source>
</evidence>
<evidence type="ECO:0000256" key="3">
    <source>
        <dbReference type="ARBA" id="ARBA00022748"/>
    </source>
</evidence>
<dbReference type="GO" id="GO:0005524">
    <property type="term" value="F:ATP binding"/>
    <property type="evidence" value="ECO:0007669"/>
    <property type="project" value="UniProtKB-KW"/>
</dbReference>
<dbReference type="OrthoDB" id="9800654at2"/>
<dbReference type="AlphaFoldDB" id="A0A2N3KUD5"/>
<evidence type="ECO:0000313" key="9">
    <source>
        <dbReference type="EMBL" id="PKR54199.1"/>
    </source>
</evidence>
<keyword evidence="2" id="KW-0547">Nucleotide-binding</keyword>
<keyword evidence="4 9" id="KW-0067">ATP-binding</keyword>
<sequence>MIVFTGSDLTCRRGERLVFADLAFDASRGDALMLRGRNGAGKSSLLRLMAGLSEPLAGTICWENDNVRQDMPAHRARMQYLGHQDAVKPVLTVRDNLRLWASLRDVDNIDATIDHALDALGILHLANSSGRFLSSGQKRRTALARILIGESDLWLLDEPTVGLDRESCADLARLIDDFRANGGIVVYSTHVDLDVASPRILNLDEFAIPMFDWLAGDSDENDEFAENDPDQAHNNGANDRTHENVKPGSSRSAKAHSPSTDFEGIA</sequence>
<accession>A0A2N3KUD5</accession>
<keyword evidence="5" id="KW-1278">Translocase</keyword>
<dbReference type="GO" id="GO:0022857">
    <property type="term" value="F:transmembrane transporter activity"/>
    <property type="evidence" value="ECO:0007669"/>
    <property type="project" value="InterPro"/>
</dbReference>
<evidence type="ECO:0000256" key="4">
    <source>
        <dbReference type="ARBA" id="ARBA00022840"/>
    </source>
</evidence>
<feature type="domain" description="ABC transporter" evidence="8">
    <location>
        <begin position="4"/>
        <end position="237"/>
    </location>
</feature>
<dbReference type="Proteomes" id="UP000233597">
    <property type="component" value="Unassembled WGS sequence"/>
</dbReference>
<evidence type="ECO:0000256" key="7">
    <source>
        <dbReference type="SAM" id="MobiDB-lite"/>
    </source>
</evidence>
<dbReference type="NCBIfam" id="TIGR01189">
    <property type="entry name" value="ccmA"/>
    <property type="match status" value="1"/>
</dbReference>
<keyword evidence="3" id="KW-0201">Cytochrome c-type biogenesis</keyword>
<dbReference type="InterPro" id="IPR005895">
    <property type="entry name" value="ABC_transptr_haem_export_CcmA"/>
</dbReference>
<dbReference type="PANTHER" id="PTHR43499">
    <property type="entry name" value="ABC TRANSPORTER I FAMILY MEMBER 1"/>
    <property type="match status" value="1"/>
</dbReference>
<dbReference type="EMBL" id="NWTK01000006">
    <property type="protein sequence ID" value="PKR54199.1"/>
    <property type="molecule type" value="Genomic_DNA"/>
</dbReference>
<dbReference type="Pfam" id="PF00005">
    <property type="entry name" value="ABC_tran"/>
    <property type="match status" value="1"/>
</dbReference>
<evidence type="ECO:0000256" key="1">
    <source>
        <dbReference type="ARBA" id="ARBA00022448"/>
    </source>
</evidence>
<dbReference type="PANTHER" id="PTHR43499:SF1">
    <property type="entry name" value="ABC TRANSPORTER I FAMILY MEMBER 1"/>
    <property type="match status" value="1"/>
</dbReference>
<dbReference type="GO" id="GO:0016887">
    <property type="term" value="F:ATP hydrolysis activity"/>
    <property type="evidence" value="ECO:0007669"/>
    <property type="project" value="InterPro"/>
</dbReference>
<proteinExistence type="predicted"/>
<dbReference type="SMART" id="SM00382">
    <property type="entry name" value="AAA"/>
    <property type="match status" value="1"/>
</dbReference>
<name>A0A2N3KUD5_9PROT</name>
<gene>
    <name evidence="9" type="primary">ccmA</name>
    <name evidence="9" type="ORF">COO20_10710</name>
</gene>
<comment type="caution">
    <text evidence="9">The sequence shown here is derived from an EMBL/GenBank/DDBJ whole genome shotgun (WGS) entry which is preliminary data.</text>
</comment>
<evidence type="ECO:0000256" key="5">
    <source>
        <dbReference type="ARBA" id="ARBA00022967"/>
    </source>
</evidence>
<dbReference type="InterPro" id="IPR003439">
    <property type="entry name" value="ABC_transporter-like_ATP-bd"/>
</dbReference>
<keyword evidence="6" id="KW-0472">Membrane</keyword>
<feature type="region of interest" description="Disordered" evidence="7">
    <location>
        <begin position="219"/>
        <end position="266"/>
    </location>
</feature>
<feature type="compositionally biased region" description="Acidic residues" evidence="7">
    <location>
        <begin position="219"/>
        <end position="229"/>
    </location>
</feature>
<dbReference type="InterPro" id="IPR027417">
    <property type="entry name" value="P-loop_NTPase"/>
</dbReference>
<reference evidence="9 10" key="1">
    <citation type="submission" date="2017-09" db="EMBL/GenBank/DDBJ databases">
        <title>Biodiversity and function of Thalassospira species in the particle-attached aromatic-hydrocarbon-degrading consortia from the surface seawater of the South China Sea.</title>
        <authorList>
            <person name="Dong C."/>
            <person name="Liu R."/>
            <person name="Shao Z."/>
        </authorList>
    </citation>
    <scope>NUCLEOTIDE SEQUENCE [LARGE SCALE GENOMIC DNA]</scope>
    <source>
        <strain evidence="9 10">CSC1P2</strain>
    </source>
</reference>
<evidence type="ECO:0000256" key="6">
    <source>
        <dbReference type="ARBA" id="ARBA00023136"/>
    </source>
</evidence>
<dbReference type="SUPFAM" id="SSF52540">
    <property type="entry name" value="P-loop containing nucleoside triphosphate hydrolases"/>
    <property type="match status" value="1"/>
</dbReference>
<protein>
    <submittedName>
        <fullName evidence="9">Heme ABC exporter ATP-binding protein CcmA</fullName>
    </submittedName>
</protein>
<evidence type="ECO:0000313" key="10">
    <source>
        <dbReference type="Proteomes" id="UP000233597"/>
    </source>
</evidence>
<organism evidence="9 10">
    <name type="scientific">Thalassospira marina</name>
    <dbReference type="NCBI Taxonomy" id="2048283"/>
    <lineage>
        <taxon>Bacteria</taxon>
        <taxon>Pseudomonadati</taxon>
        <taxon>Pseudomonadota</taxon>
        <taxon>Alphaproteobacteria</taxon>
        <taxon>Rhodospirillales</taxon>
        <taxon>Thalassospiraceae</taxon>
        <taxon>Thalassospira</taxon>
    </lineage>
</organism>
<evidence type="ECO:0000259" key="8">
    <source>
        <dbReference type="PROSITE" id="PS50893"/>
    </source>
</evidence>
<feature type="compositionally biased region" description="Polar residues" evidence="7">
    <location>
        <begin position="247"/>
        <end position="260"/>
    </location>
</feature>
<dbReference type="PROSITE" id="PS50893">
    <property type="entry name" value="ABC_TRANSPORTER_2"/>
    <property type="match status" value="1"/>
</dbReference>
<dbReference type="InterPro" id="IPR003593">
    <property type="entry name" value="AAA+_ATPase"/>
</dbReference>
<dbReference type="Gene3D" id="3.40.50.300">
    <property type="entry name" value="P-loop containing nucleotide triphosphate hydrolases"/>
    <property type="match status" value="1"/>
</dbReference>
<dbReference type="RefSeq" id="WP_101266670.1">
    <property type="nucleotide sequence ID" value="NZ_NWTK01000006.1"/>
</dbReference>
<keyword evidence="1" id="KW-0813">Transport</keyword>